<accession>A2DME8</accession>
<dbReference type="InterPro" id="IPR008271">
    <property type="entry name" value="Ser/Thr_kinase_AS"/>
</dbReference>
<evidence type="ECO:0000256" key="1">
    <source>
        <dbReference type="ARBA" id="ARBA00012411"/>
    </source>
</evidence>
<evidence type="ECO:0000256" key="10">
    <source>
        <dbReference type="RuleBase" id="RU000304"/>
    </source>
</evidence>
<feature type="binding site" evidence="9">
    <location>
        <position position="47"/>
    </location>
    <ligand>
        <name>ATP</name>
        <dbReference type="ChEBI" id="CHEBI:30616"/>
    </ligand>
</feature>
<keyword evidence="14" id="KW-1185">Reference proteome</keyword>
<dbReference type="InParanoid" id="A2DME8"/>
<dbReference type="Gene3D" id="3.30.200.20">
    <property type="entry name" value="Phosphorylase Kinase, domain 1"/>
    <property type="match status" value="1"/>
</dbReference>
<dbReference type="Proteomes" id="UP000001542">
    <property type="component" value="Unassembled WGS sequence"/>
</dbReference>
<evidence type="ECO:0000256" key="9">
    <source>
        <dbReference type="PROSITE-ProRule" id="PRU10141"/>
    </source>
</evidence>
<dbReference type="GO" id="GO:0004707">
    <property type="term" value="F:MAP kinase activity"/>
    <property type="evidence" value="ECO:0007669"/>
    <property type="project" value="UniProtKB-EC"/>
</dbReference>
<evidence type="ECO:0000256" key="5">
    <source>
        <dbReference type="ARBA" id="ARBA00022777"/>
    </source>
</evidence>
<evidence type="ECO:0000256" key="8">
    <source>
        <dbReference type="ARBA" id="ARBA00048312"/>
    </source>
</evidence>
<dbReference type="InterPro" id="IPR050117">
    <property type="entry name" value="MAPK"/>
</dbReference>
<feature type="domain" description="Protein kinase" evidence="12">
    <location>
        <begin position="18"/>
        <end position="305"/>
    </location>
</feature>
<dbReference type="PROSITE" id="PS50011">
    <property type="entry name" value="PROTEIN_KINASE_DOM"/>
    <property type="match status" value="1"/>
</dbReference>
<dbReference type="GO" id="GO:0035556">
    <property type="term" value="P:intracellular signal transduction"/>
    <property type="evidence" value="ECO:0000318"/>
    <property type="project" value="GO_Central"/>
</dbReference>
<dbReference type="PROSITE" id="PS00107">
    <property type="entry name" value="PROTEIN_KINASE_ATP"/>
    <property type="match status" value="1"/>
</dbReference>
<feature type="compositionally biased region" description="Polar residues" evidence="11">
    <location>
        <begin position="361"/>
        <end position="372"/>
    </location>
</feature>
<dbReference type="InterPro" id="IPR000719">
    <property type="entry name" value="Prot_kinase_dom"/>
</dbReference>
<dbReference type="GO" id="GO:0005737">
    <property type="term" value="C:cytoplasm"/>
    <property type="evidence" value="ECO:0000318"/>
    <property type="project" value="GO_Central"/>
</dbReference>
<dbReference type="OMA" id="FTANEYR"/>
<dbReference type="FunFam" id="3.30.200.20:FF:000166">
    <property type="entry name" value="Mitogen-activated protein kinase"/>
    <property type="match status" value="1"/>
</dbReference>
<evidence type="ECO:0000313" key="14">
    <source>
        <dbReference type="Proteomes" id="UP000001542"/>
    </source>
</evidence>
<organism evidence="13 14">
    <name type="scientific">Trichomonas vaginalis (strain ATCC PRA-98 / G3)</name>
    <dbReference type="NCBI Taxonomy" id="412133"/>
    <lineage>
        <taxon>Eukaryota</taxon>
        <taxon>Metamonada</taxon>
        <taxon>Parabasalia</taxon>
        <taxon>Trichomonadida</taxon>
        <taxon>Trichomonadidae</taxon>
        <taxon>Trichomonas</taxon>
    </lineage>
</organism>
<sequence>MSQDENIESIDRQILRRYEIIQKIGKGAYGVVWRCINKQNGQVVALKKAFGAFGNLTDAQRTYREITFLRQLKDCPAIVKLLAVHKAENDQDIYMVFECLETDVHAVIRANILLDVHHRFIFWQLLVALKYVHSAGVIHRDLKPSNLLINSDATIKLCDFGLARAIDEDGQTEDLTDYVATRWYRAPEILFGSNSYTSSVDMWAAGCILAELVSGRPLFPGSSTMDQLERIVAYTGPLSEQQIESMVSNFTSTMLSNLSYSRPKFYLEEKLPDAPPDAIDLIKKLISLNPADRPTAAECLEHPYVAQFHKPAREPDAPEHVTMALRDDEKHTIRNFRNQIYKEACTPTDMGVQKRAGVKRPTTTSRNSRLQH</sequence>
<protein>
    <recommendedName>
        <fullName evidence="1">mitogen-activated protein kinase</fullName>
        <ecNumber evidence="1">2.7.11.24</ecNumber>
    </recommendedName>
</protein>
<evidence type="ECO:0000256" key="11">
    <source>
        <dbReference type="SAM" id="MobiDB-lite"/>
    </source>
</evidence>
<comment type="catalytic activity">
    <reaction evidence="8">
        <text>L-seryl-[protein] + ATP = O-phospho-L-seryl-[protein] + ADP + H(+)</text>
        <dbReference type="Rhea" id="RHEA:17989"/>
        <dbReference type="Rhea" id="RHEA-COMP:9863"/>
        <dbReference type="Rhea" id="RHEA-COMP:11604"/>
        <dbReference type="ChEBI" id="CHEBI:15378"/>
        <dbReference type="ChEBI" id="CHEBI:29999"/>
        <dbReference type="ChEBI" id="CHEBI:30616"/>
        <dbReference type="ChEBI" id="CHEBI:83421"/>
        <dbReference type="ChEBI" id="CHEBI:456216"/>
        <dbReference type="EC" id="2.7.11.24"/>
    </reaction>
</comment>
<evidence type="ECO:0000256" key="3">
    <source>
        <dbReference type="ARBA" id="ARBA00022679"/>
    </source>
</evidence>
<evidence type="ECO:0000313" key="13">
    <source>
        <dbReference type="EMBL" id="EAY18375.1"/>
    </source>
</evidence>
<dbReference type="VEuPathDB" id="TrichDB:TVAGG3_0604670"/>
<evidence type="ECO:0000256" key="4">
    <source>
        <dbReference type="ARBA" id="ARBA00022741"/>
    </source>
</evidence>
<dbReference type="FunFam" id="1.10.510.10:FF:000238">
    <property type="entry name" value="Mitogen-activated protein kinase"/>
    <property type="match status" value="1"/>
</dbReference>
<reference evidence="13" key="2">
    <citation type="journal article" date="2007" name="Science">
        <title>Draft genome sequence of the sexually transmitted pathogen Trichomonas vaginalis.</title>
        <authorList>
            <person name="Carlton J.M."/>
            <person name="Hirt R.P."/>
            <person name="Silva J.C."/>
            <person name="Delcher A.L."/>
            <person name="Schatz M."/>
            <person name="Zhao Q."/>
            <person name="Wortman J.R."/>
            <person name="Bidwell S.L."/>
            <person name="Alsmark U.C.M."/>
            <person name="Besteiro S."/>
            <person name="Sicheritz-Ponten T."/>
            <person name="Noel C.J."/>
            <person name="Dacks J.B."/>
            <person name="Foster P.G."/>
            <person name="Simillion C."/>
            <person name="Van de Peer Y."/>
            <person name="Miranda-Saavedra D."/>
            <person name="Barton G.J."/>
            <person name="Westrop G.D."/>
            <person name="Mueller S."/>
            <person name="Dessi D."/>
            <person name="Fiori P.L."/>
            <person name="Ren Q."/>
            <person name="Paulsen I."/>
            <person name="Zhang H."/>
            <person name="Bastida-Corcuera F.D."/>
            <person name="Simoes-Barbosa A."/>
            <person name="Brown M.T."/>
            <person name="Hayes R.D."/>
            <person name="Mukherjee M."/>
            <person name="Okumura C.Y."/>
            <person name="Schneider R."/>
            <person name="Smith A.J."/>
            <person name="Vanacova S."/>
            <person name="Villalvazo M."/>
            <person name="Haas B.J."/>
            <person name="Pertea M."/>
            <person name="Feldblyum T.V."/>
            <person name="Utterback T.R."/>
            <person name="Shu C.L."/>
            <person name="Osoegawa K."/>
            <person name="de Jong P.J."/>
            <person name="Hrdy I."/>
            <person name="Horvathova L."/>
            <person name="Zubacova Z."/>
            <person name="Dolezal P."/>
            <person name="Malik S.B."/>
            <person name="Logsdon J.M. Jr."/>
            <person name="Henze K."/>
            <person name="Gupta A."/>
            <person name="Wang C.C."/>
            <person name="Dunne R.L."/>
            <person name="Upcroft J.A."/>
            <person name="Upcroft P."/>
            <person name="White O."/>
            <person name="Salzberg S.L."/>
            <person name="Tang P."/>
            <person name="Chiu C.-H."/>
            <person name="Lee Y.-S."/>
            <person name="Embley T.M."/>
            <person name="Coombs G.H."/>
            <person name="Mottram J.C."/>
            <person name="Tachezy J."/>
            <person name="Fraser-Liggett C.M."/>
            <person name="Johnson P.J."/>
        </authorList>
    </citation>
    <scope>NUCLEOTIDE SEQUENCE [LARGE SCALE GENOMIC DNA]</scope>
    <source>
        <strain evidence="13">G3</strain>
    </source>
</reference>
<dbReference type="Pfam" id="PF00069">
    <property type="entry name" value="Pkinase"/>
    <property type="match status" value="1"/>
</dbReference>
<dbReference type="OrthoDB" id="192887at2759"/>
<keyword evidence="2 10" id="KW-0723">Serine/threonine-protein kinase</keyword>
<dbReference type="AlphaFoldDB" id="A2DME8"/>
<name>A2DME8_TRIV3</name>
<dbReference type="InterPro" id="IPR011009">
    <property type="entry name" value="Kinase-like_dom_sf"/>
</dbReference>
<dbReference type="RefSeq" id="XP_001579361.1">
    <property type="nucleotide sequence ID" value="XM_001579311.1"/>
</dbReference>
<proteinExistence type="inferred from homology"/>
<dbReference type="EMBL" id="DS113219">
    <property type="protein sequence ID" value="EAY18375.1"/>
    <property type="molecule type" value="Genomic_DNA"/>
</dbReference>
<dbReference type="InterPro" id="IPR017441">
    <property type="entry name" value="Protein_kinase_ATP_BS"/>
</dbReference>
<dbReference type="STRING" id="5722.A2DME8"/>
<evidence type="ECO:0000256" key="7">
    <source>
        <dbReference type="ARBA" id="ARBA00047592"/>
    </source>
</evidence>
<evidence type="ECO:0000256" key="6">
    <source>
        <dbReference type="ARBA" id="ARBA00022840"/>
    </source>
</evidence>
<comment type="catalytic activity">
    <reaction evidence="7">
        <text>L-threonyl-[protein] + ATP = O-phospho-L-threonyl-[protein] + ADP + H(+)</text>
        <dbReference type="Rhea" id="RHEA:46608"/>
        <dbReference type="Rhea" id="RHEA-COMP:11060"/>
        <dbReference type="Rhea" id="RHEA-COMP:11605"/>
        <dbReference type="ChEBI" id="CHEBI:15378"/>
        <dbReference type="ChEBI" id="CHEBI:30013"/>
        <dbReference type="ChEBI" id="CHEBI:30616"/>
        <dbReference type="ChEBI" id="CHEBI:61977"/>
        <dbReference type="ChEBI" id="CHEBI:456216"/>
        <dbReference type="EC" id="2.7.11.24"/>
    </reaction>
</comment>
<dbReference type="PANTHER" id="PTHR24055">
    <property type="entry name" value="MITOGEN-ACTIVATED PROTEIN KINASE"/>
    <property type="match status" value="1"/>
</dbReference>
<dbReference type="VEuPathDB" id="TrichDB:TVAG_045770"/>
<dbReference type="SMR" id="A2DME8"/>
<keyword evidence="3" id="KW-0808">Transferase</keyword>
<keyword evidence="4 9" id="KW-0547">Nucleotide-binding</keyword>
<dbReference type="eggNOG" id="KOG0660">
    <property type="taxonomic scope" value="Eukaryota"/>
</dbReference>
<evidence type="ECO:0000256" key="2">
    <source>
        <dbReference type="ARBA" id="ARBA00022527"/>
    </source>
</evidence>
<reference evidence="13" key="1">
    <citation type="submission" date="2006-10" db="EMBL/GenBank/DDBJ databases">
        <authorList>
            <person name="Amadeo P."/>
            <person name="Zhao Q."/>
            <person name="Wortman J."/>
            <person name="Fraser-Liggett C."/>
            <person name="Carlton J."/>
        </authorList>
    </citation>
    <scope>NUCLEOTIDE SEQUENCE</scope>
    <source>
        <strain evidence="13">G3</strain>
    </source>
</reference>
<dbReference type="GO" id="GO:0005634">
    <property type="term" value="C:nucleus"/>
    <property type="evidence" value="ECO:0000318"/>
    <property type="project" value="GO_Central"/>
</dbReference>
<dbReference type="SMART" id="SM00220">
    <property type="entry name" value="S_TKc"/>
    <property type="match status" value="1"/>
</dbReference>
<dbReference type="EC" id="2.7.11.24" evidence="1"/>
<dbReference type="GO" id="GO:0004674">
    <property type="term" value="F:protein serine/threonine kinase activity"/>
    <property type="evidence" value="ECO:0000318"/>
    <property type="project" value="GO_Central"/>
</dbReference>
<dbReference type="SUPFAM" id="SSF56112">
    <property type="entry name" value="Protein kinase-like (PK-like)"/>
    <property type="match status" value="1"/>
</dbReference>
<dbReference type="KEGG" id="tva:5463877"/>
<keyword evidence="5 13" id="KW-0418">Kinase</keyword>
<comment type="similarity">
    <text evidence="10">Belongs to the protein kinase superfamily.</text>
</comment>
<feature type="region of interest" description="Disordered" evidence="11">
    <location>
        <begin position="347"/>
        <end position="372"/>
    </location>
</feature>
<keyword evidence="6 9" id="KW-0067">ATP-binding</keyword>
<evidence type="ECO:0000259" key="12">
    <source>
        <dbReference type="PROSITE" id="PS50011"/>
    </source>
</evidence>
<dbReference type="CDD" id="cd07852">
    <property type="entry name" value="STKc_MAPK15-like"/>
    <property type="match status" value="1"/>
</dbReference>
<dbReference type="PROSITE" id="PS00108">
    <property type="entry name" value="PROTEIN_KINASE_ST"/>
    <property type="match status" value="1"/>
</dbReference>
<dbReference type="Gene3D" id="1.10.510.10">
    <property type="entry name" value="Transferase(Phosphotransferase) domain 1"/>
    <property type="match status" value="1"/>
</dbReference>
<dbReference type="GO" id="GO:0005524">
    <property type="term" value="F:ATP binding"/>
    <property type="evidence" value="ECO:0007669"/>
    <property type="project" value="UniProtKB-UniRule"/>
</dbReference>
<gene>
    <name evidence="13" type="ORF">TVAG_045770</name>
</gene>